<protein>
    <submittedName>
        <fullName evidence="2">Uncharacterized protein</fullName>
    </submittedName>
</protein>
<dbReference type="OrthoDB" id="2604709at2759"/>
<feature type="region of interest" description="Disordered" evidence="1">
    <location>
        <begin position="53"/>
        <end position="72"/>
    </location>
</feature>
<feature type="compositionally biased region" description="Basic and acidic residues" evidence="1">
    <location>
        <begin position="62"/>
        <end position="72"/>
    </location>
</feature>
<gene>
    <name evidence="2" type="ORF">J3R30DRAFT_3473820</name>
</gene>
<reference evidence="2" key="1">
    <citation type="submission" date="2022-08" db="EMBL/GenBank/DDBJ databases">
        <title>A Global Phylogenomic Analysis of the Shiitake Genus Lentinula.</title>
        <authorList>
            <consortium name="DOE Joint Genome Institute"/>
            <person name="Sierra-Patev S."/>
            <person name="Min B."/>
            <person name="Naranjo-Ortiz M."/>
            <person name="Looney B."/>
            <person name="Konkel Z."/>
            <person name="Slot J.C."/>
            <person name="Sakamoto Y."/>
            <person name="Steenwyk J.L."/>
            <person name="Rokas A."/>
            <person name="Carro J."/>
            <person name="Camarero S."/>
            <person name="Ferreira P."/>
            <person name="Molpeceres G."/>
            <person name="Ruiz-Duenas F.J."/>
            <person name="Serrano A."/>
            <person name="Henrissat B."/>
            <person name="Drula E."/>
            <person name="Hughes K.W."/>
            <person name="Mata J.L."/>
            <person name="Ishikawa N.K."/>
            <person name="Vargas-Isla R."/>
            <person name="Ushijima S."/>
            <person name="Smith C.A."/>
            <person name="Ahrendt S."/>
            <person name="Andreopoulos W."/>
            <person name="He G."/>
            <person name="Labutti K."/>
            <person name="Lipzen A."/>
            <person name="Ng V."/>
            <person name="Riley R."/>
            <person name="Sandor L."/>
            <person name="Barry K."/>
            <person name="Martinez A.T."/>
            <person name="Xiao Y."/>
            <person name="Gibbons J.G."/>
            <person name="Terashima K."/>
            <person name="Grigoriev I.V."/>
            <person name="Hibbett D.S."/>
        </authorList>
    </citation>
    <scope>NUCLEOTIDE SEQUENCE</scope>
    <source>
        <strain evidence="2">JLM2183</strain>
    </source>
</reference>
<comment type="caution">
    <text evidence="2">The sequence shown here is derived from an EMBL/GenBank/DDBJ whole genome shotgun (WGS) entry which is preliminary data.</text>
</comment>
<dbReference type="Proteomes" id="UP001150266">
    <property type="component" value="Unassembled WGS sequence"/>
</dbReference>
<organism evidence="2 3">
    <name type="scientific">Lentinula aciculospora</name>
    <dbReference type="NCBI Taxonomy" id="153920"/>
    <lineage>
        <taxon>Eukaryota</taxon>
        <taxon>Fungi</taxon>
        <taxon>Dikarya</taxon>
        <taxon>Basidiomycota</taxon>
        <taxon>Agaricomycotina</taxon>
        <taxon>Agaricomycetes</taxon>
        <taxon>Agaricomycetidae</taxon>
        <taxon>Agaricales</taxon>
        <taxon>Marasmiineae</taxon>
        <taxon>Omphalotaceae</taxon>
        <taxon>Lentinula</taxon>
    </lineage>
</organism>
<name>A0A9W9DNX8_9AGAR</name>
<keyword evidence="3" id="KW-1185">Reference proteome</keyword>
<sequence length="221" mass="24082">MEFDHYYTQRDFISESPSQHVVSDPSTSGGAGKIRIPLFSALHKPVSLHHDIVGSDDWDESQDSHGHKEDDHAQQLLDSLDFNLHGPHNMTVPFPSPRKIAGTRRVISAHTAQTTREQAGRKAGGSLNPLCDISSLPAPEVFQSITATPNLQGGSFEELRAECYAQSYIATGAPPPPSIPISINALGEFQPARSIPPTFHPHLIASEPHAVPYPRDVEMSD</sequence>
<evidence type="ECO:0000313" key="3">
    <source>
        <dbReference type="Proteomes" id="UP001150266"/>
    </source>
</evidence>
<proteinExistence type="predicted"/>
<accession>A0A9W9DNX8</accession>
<evidence type="ECO:0000313" key="2">
    <source>
        <dbReference type="EMBL" id="KAJ4479059.1"/>
    </source>
</evidence>
<evidence type="ECO:0000256" key="1">
    <source>
        <dbReference type="SAM" id="MobiDB-lite"/>
    </source>
</evidence>
<dbReference type="AlphaFoldDB" id="A0A9W9DNX8"/>
<dbReference type="EMBL" id="JAOTPV010000008">
    <property type="protein sequence ID" value="KAJ4479059.1"/>
    <property type="molecule type" value="Genomic_DNA"/>
</dbReference>